<proteinExistence type="predicted"/>
<feature type="compositionally biased region" description="Polar residues" evidence="1">
    <location>
        <begin position="261"/>
        <end position="272"/>
    </location>
</feature>
<feature type="compositionally biased region" description="Basic and acidic residues" evidence="1">
    <location>
        <begin position="173"/>
        <end position="182"/>
    </location>
</feature>
<dbReference type="Proteomes" id="UP001054945">
    <property type="component" value="Unassembled WGS sequence"/>
</dbReference>
<feature type="region of interest" description="Disordered" evidence="1">
    <location>
        <begin position="78"/>
        <end position="104"/>
    </location>
</feature>
<feature type="compositionally biased region" description="Acidic residues" evidence="1">
    <location>
        <begin position="12"/>
        <end position="25"/>
    </location>
</feature>
<dbReference type="AlphaFoldDB" id="A0AAV4XPZ1"/>
<organism evidence="2 3">
    <name type="scientific">Caerostris extrusa</name>
    <name type="common">Bark spider</name>
    <name type="synonym">Caerostris bankana</name>
    <dbReference type="NCBI Taxonomy" id="172846"/>
    <lineage>
        <taxon>Eukaryota</taxon>
        <taxon>Metazoa</taxon>
        <taxon>Ecdysozoa</taxon>
        <taxon>Arthropoda</taxon>
        <taxon>Chelicerata</taxon>
        <taxon>Arachnida</taxon>
        <taxon>Araneae</taxon>
        <taxon>Araneomorphae</taxon>
        <taxon>Entelegynae</taxon>
        <taxon>Araneoidea</taxon>
        <taxon>Araneidae</taxon>
        <taxon>Caerostris</taxon>
    </lineage>
</organism>
<comment type="caution">
    <text evidence="2">The sequence shown here is derived from an EMBL/GenBank/DDBJ whole genome shotgun (WGS) entry which is preliminary data.</text>
</comment>
<sequence>MLPHRAGACEGNEYEESLEGVEDGEQVPQPEDLQKKRQHGCHPGDAHDDGQPEVGVEVLLEVSHSAAVQVLHAVRKDVVSSEDKEQDIQTDQREHGTGKEGKQRMFGTEPASALFKHRLVGLVCPFDIVCNQACSCEDERGSPADAAVQDVLFDLESLGGPSQTFRRIANGPKDVEGHEGHPQEGGQEEELRQGGQGDAGGDVLCNAIALRNDQDQVADEERQAQRRQIKTRKIVKIRNQSEDNQVNHKECKRHAGPSCGDVTQNSGCCGSR</sequence>
<reference evidence="2 3" key="1">
    <citation type="submission" date="2021-06" db="EMBL/GenBank/DDBJ databases">
        <title>Caerostris extrusa draft genome.</title>
        <authorList>
            <person name="Kono N."/>
            <person name="Arakawa K."/>
        </authorList>
    </citation>
    <scope>NUCLEOTIDE SEQUENCE [LARGE SCALE GENOMIC DNA]</scope>
</reference>
<feature type="region of interest" description="Disordered" evidence="1">
    <location>
        <begin position="169"/>
        <end position="197"/>
    </location>
</feature>
<protein>
    <submittedName>
        <fullName evidence="2">Uncharacterized protein</fullName>
    </submittedName>
</protein>
<evidence type="ECO:0000256" key="1">
    <source>
        <dbReference type="SAM" id="MobiDB-lite"/>
    </source>
</evidence>
<name>A0AAV4XPZ1_CAEEX</name>
<evidence type="ECO:0000313" key="2">
    <source>
        <dbReference type="EMBL" id="GIY97210.1"/>
    </source>
</evidence>
<feature type="region of interest" description="Disordered" evidence="1">
    <location>
        <begin position="235"/>
        <end position="272"/>
    </location>
</feature>
<accession>A0AAV4XPZ1</accession>
<evidence type="ECO:0000313" key="3">
    <source>
        <dbReference type="Proteomes" id="UP001054945"/>
    </source>
</evidence>
<feature type="compositionally biased region" description="Basic and acidic residues" evidence="1">
    <location>
        <begin position="239"/>
        <end position="249"/>
    </location>
</feature>
<feature type="compositionally biased region" description="Basic and acidic residues" evidence="1">
    <location>
        <begin position="78"/>
        <end position="103"/>
    </location>
</feature>
<keyword evidence="3" id="KW-1185">Reference proteome</keyword>
<dbReference type="EMBL" id="BPLR01018134">
    <property type="protein sequence ID" value="GIY97210.1"/>
    <property type="molecule type" value="Genomic_DNA"/>
</dbReference>
<feature type="region of interest" description="Disordered" evidence="1">
    <location>
        <begin position="1"/>
        <end position="51"/>
    </location>
</feature>
<gene>
    <name evidence="2" type="ORF">CEXT_709951</name>
</gene>